<evidence type="ECO:0000256" key="1">
    <source>
        <dbReference type="ARBA" id="ARBA00022527"/>
    </source>
</evidence>
<feature type="region of interest" description="Disordered" evidence="7">
    <location>
        <begin position="962"/>
        <end position="985"/>
    </location>
</feature>
<dbReference type="GO" id="GO:0004674">
    <property type="term" value="F:protein serine/threonine kinase activity"/>
    <property type="evidence" value="ECO:0007669"/>
    <property type="project" value="UniProtKB-KW"/>
</dbReference>
<reference evidence="10" key="1">
    <citation type="journal article" date="2021" name="Microbiol. Resour. Announc.">
        <title>LGAAP: Leishmaniinae Genome Assembly and Annotation Pipeline.</title>
        <authorList>
            <person name="Almutairi H."/>
            <person name="Urbaniak M.D."/>
            <person name="Bates M.D."/>
            <person name="Jariyapan N."/>
            <person name="Kwakye-Nuako G."/>
            <person name="Thomaz-Soccol V."/>
            <person name="Al-Salem W.S."/>
            <person name="Dillon R.J."/>
            <person name="Bates P.A."/>
            <person name="Gatherer D."/>
        </authorList>
    </citation>
    <scope>NUCLEOTIDE SEQUENCE [LARGE SCALE GENOMIC DNA]</scope>
</reference>
<evidence type="ECO:0000313" key="9">
    <source>
        <dbReference type="EMBL" id="KAG5481841.1"/>
    </source>
</evidence>
<feature type="compositionally biased region" description="Low complexity" evidence="7">
    <location>
        <begin position="1802"/>
        <end position="1813"/>
    </location>
</feature>
<evidence type="ECO:0000256" key="2">
    <source>
        <dbReference type="ARBA" id="ARBA00022679"/>
    </source>
</evidence>
<protein>
    <recommendedName>
        <fullName evidence="8">Protein kinase domain-containing protein</fullName>
    </recommendedName>
</protein>
<feature type="compositionally biased region" description="Low complexity" evidence="7">
    <location>
        <begin position="458"/>
        <end position="471"/>
    </location>
</feature>
<keyword evidence="2" id="KW-0808">Transferase</keyword>
<feature type="compositionally biased region" description="Low complexity" evidence="7">
    <location>
        <begin position="966"/>
        <end position="983"/>
    </location>
</feature>
<feature type="region of interest" description="Disordered" evidence="7">
    <location>
        <begin position="572"/>
        <end position="610"/>
    </location>
</feature>
<feature type="region of interest" description="Disordered" evidence="7">
    <location>
        <begin position="1128"/>
        <end position="1195"/>
    </location>
</feature>
<feature type="compositionally biased region" description="Polar residues" evidence="7">
    <location>
        <begin position="1179"/>
        <end position="1195"/>
    </location>
</feature>
<feature type="compositionally biased region" description="Polar residues" evidence="7">
    <location>
        <begin position="309"/>
        <end position="322"/>
    </location>
</feature>
<organism evidence="9 10">
    <name type="scientific">Leishmania orientalis</name>
    <dbReference type="NCBI Taxonomy" id="2249476"/>
    <lineage>
        <taxon>Eukaryota</taxon>
        <taxon>Discoba</taxon>
        <taxon>Euglenozoa</taxon>
        <taxon>Kinetoplastea</taxon>
        <taxon>Metakinetoplastina</taxon>
        <taxon>Trypanosomatida</taxon>
        <taxon>Trypanosomatidae</taxon>
        <taxon>Leishmaniinae</taxon>
        <taxon>Leishmania</taxon>
    </lineage>
</organism>
<feature type="region of interest" description="Disordered" evidence="7">
    <location>
        <begin position="299"/>
        <end position="329"/>
    </location>
</feature>
<feature type="domain" description="Protein kinase" evidence="8">
    <location>
        <begin position="807"/>
        <end position="1591"/>
    </location>
</feature>
<dbReference type="Proteomes" id="UP000674143">
    <property type="component" value="Unassembled WGS sequence"/>
</dbReference>
<feature type="compositionally biased region" description="Polar residues" evidence="7">
    <location>
        <begin position="473"/>
        <end position="488"/>
    </location>
</feature>
<dbReference type="PROSITE" id="PS00107">
    <property type="entry name" value="PROTEIN_KINASE_ATP"/>
    <property type="match status" value="1"/>
</dbReference>
<dbReference type="PROSITE" id="PS00108">
    <property type="entry name" value="PROTEIN_KINASE_ST"/>
    <property type="match status" value="1"/>
</dbReference>
<feature type="region of interest" description="Disordered" evidence="7">
    <location>
        <begin position="1480"/>
        <end position="1523"/>
    </location>
</feature>
<keyword evidence="10" id="KW-1185">Reference proteome</keyword>
<feature type="compositionally biased region" description="Low complexity" evidence="7">
    <location>
        <begin position="1129"/>
        <end position="1140"/>
    </location>
</feature>
<keyword evidence="3 6" id="KW-0547">Nucleotide-binding</keyword>
<reference evidence="10" key="2">
    <citation type="journal article" date="2021" name="Sci. Data">
        <title>Chromosome-scale genome sequencing, assembly and annotation of six genomes from subfamily Leishmaniinae.</title>
        <authorList>
            <person name="Almutairi H."/>
            <person name="Urbaniak M.D."/>
            <person name="Bates M.D."/>
            <person name="Jariyapan N."/>
            <person name="Kwakye-Nuako G."/>
            <person name="Thomaz Soccol V."/>
            <person name="Al-Salem W.S."/>
            <person name="Dillon R.J."/>
            <person name="Bates P.A."/>
            <person name="Gatherer D."/>
        </authorList>
    </citation>
    <scope>NUCLEOTIDE SEQUENCE [LARGE SCALE GENOMIC DNA]</scope>
</reference>
<feature type="region of interest" description="Disordered" evidence="7">
    <location>
        <begin position="221"/>
        <end position="247"/>
    </location>
</feature>
<proteinExistence type="predicted"/>
<dbReference type="PROSITE" id="PS50011">
    <property type="entry name" value="PROTEIN_KINASE_DOM"/>
    <property type="match status" value="1"/>
</dbReference>
<dbReference type="Gene3D" id="1.10.510.10">
    <property type="entry name" value="Transferase(Phosphotransferase) domain 1"/>
    <property type="match status" value="2"/>
</dbReference>
<evidence type="ECO:0000256" key="5">
    <source>
        <dbReference type="ARBA" id="ARBA00022840"/>
    </source>
</evidence>
<feature type="compositionally biased region" description="Low complexity" evidence="7">
    <location>
        <begin position="1254"/>
        <end position="1270"/>
    </location>
</feature>
<evidence type="ECO:0000256" key="6">
    <source>
        <dbReference type="PROSITE-ProRule" id="PRU10141"/>
    </source>
</evidence>
<accession>A0A836HPL9</accession>
<keyword evidence="1" id="KW-0723">Serine/threonine-protein kinase</keyword>
<name>A0A836HPL9_9TRYP</name>
<evidence type="ECO:0000259" key="8">
    <source>
        <dbReference type="PROSITE" id="PS50011"/>
    </source>
</evidence>
<feature type="region of interest" description="Disordered" evidence="7">
    <location>
        <begin position="674"/>
        <end position="708"/>
    </location>
</feature>
<dbReference type="KEGG" id="loi:92362761"/>
<evidence type="ECO:0000256" key="3">
    <source>
        <dbReference type="ARBA" id="ARBA00022741"/>
    </source>
</evidence>
<feature type="compositionally biased region" description="Polar residues" evidence="7">
    <location>
        <begin position="85"/>
        <end position="100"/>
    </location>
</feature>
<comment type="caution">
    <text evidence="9">The sequence shown here is derived from an EMBL/GenBank/DDBJ whole genome shotgun (WGS) entry which is preliminary data.</text>
</comment>
<evidence type="ECO:0000256" key="7">
    <source>
        <dbReference type="SAM" id="MobiDB-lite"/>
    </source>
</evidence>
<dbReference type="InterPro" id="IPR000719">
    <property type="entry name" value="Prot_kinase_dom"/>
</dbReference>
<feature type="region of interest" description="Disordered" evidence="7">
    <location>
        <begin position="1778"/>
        <end position="1838"/>
    </location>
</feature>
<dbReference type="SMART" id="SM00220">
    <property type="entry name" value="S_TKc"/>
    <property type="match status" value="1"/>
</dbReference>
<feature type="region of interest" description="Disordered" evidence="7">
    <location>
        <begin position="72"/>
        <end position="115"/>
    </location>
</feature>
<dbReference type="SUPFAM" id="SSF56112">
    <property type="entry name" value="Protein kinase-like (PK-like)"/>
    <property type="match status" value="1"/>
</dbReference>
<dbReference type="InterPro" id="IPR017441">
    <property type="entry name" value="Protein_kinase_ATP_BS"/>
</dbReference>
<evidence type="ECO:0000256" key="4">
    <source>
        <dbReference type="ARBA" id="ARBA00022777"/>
    </source>
</evidence>
<dbReference type="Pfam" id="PF00069">
    <property type="entry name" value="Pkinase"/>
    <property type="match status" value="1"/>
</dbReference>
<dbReference type="RefSeq" id="XP_067064201.1">
    <property type="nucleotide sequence ID" value="XM_067208827.1"/>
</dbReference>
<evidence type="ECO:0000313" key="10">
    <source>
        <dbReference type="Proteomes" id="UP000674143"/>
    </source>
</evidence>
<feature type="region of interest" description="Disordered" evidence="7">
    <location>
        <begin position="1414"/>
        <end position="1437"/>
    </location>
</feature>
<dbReference type="GeneID" id="92362761"/>
<feature type="compositionally biased region" description="Polar residues" evidence="7">
    <location>
        <begin position="1817"/>
        <end position="1831"/>
    </location>
</feature>
<dbReference type="InterPro" id="IPR050494">
    <property type="entry name" value="Ser_Thr_dual-spec_kinase"/>
</dbReference>
<feature type="region of interest" description="Disordered" evidence="7">
    <location>
        <begin position="412"/>
        <end position="504"/>
    </location>
</feature>
<feature type="compositionally biased region" description="Low complexity" evidence="7">
    <location>
        <begin position="572"/>
        <end position="589"/>
    </location>
</feature>
<dbReference type="EMBL" id="JAFHLR010000017">
    <property type="protein sequence ID" value="KAG5481841.1"/>
    <property type="molecule type" value="Genomic_DNA"/>
</dbReference>
<keyword evidence="4" id="KW-0418">Kinase</keyword>
<feature type="compositionally biased region" description="Low complexity" evidence="7">
    <location>
        <begin position="106"/>
        <end position="115"/>
    </location>
</feature>
<dbReference type="PANTHER" id="PTHR24058">
    <property type="entry name" value="DUAL SPECIFICITY PROTEIN KINASE"/>
    <property type="match status" value="1"/>
</dbReference>
<feature type="compositionally biased region" description="Polar residues" evidence="7">
    <location>
        <begin position="1493"/>
        <end position="1507"/>
    </location>
</feature>
<feature type="region of interest" description="Disordered" evidence="7">
    <location>
        <begin position="1242"/>
        <end position="1281"/>
    </location>
</feature>
<feature type="binding site" evidence="6">
    <location>
        <position position="841"/>
    </location>
    <ligand>
        <name>ATP</name>
        <dbReference type="ChEBI" id="CHEBI:30616"/>
    </ligand>
</feature>
<dbReference type="InterPro" id="IPR008271">
    <property type="entry name" value="Ser/Thr_kinase_AS"/>
</dbReference>
<feature type="region of interest" description="Disordered" evidence="7">
    <location>
        <begin position="356"/>
        <end position="400"/>
    </location>
</feature>
<feature type="region of interest" description="Disordered" evidence="7">
    <location>
        <begin position="1"/>
        <end position="40"/>
    </location>
</feature>
<keyword evidence="5 6" id="KW-0067">ATP-binding</keyword>
<gene>
    <name evidence="9" type="ORF">LSCM4_06917</name>
</gene>
<dbReference type="Gene3D" id="3.30.200.20">
    <property type="entry name" value="Phosphorylase Kinase, domain 1"/>
    <property type="match status" value="1"/>
</dbReference>
<dbReference type="InterPro" id="IPR011009">
    <property type="entry name" value="Kinase-like_dom_sf"/>
</dbReference>
<dbReference type="GO" id="GO:0005524">
    <property type="term" value="F:ATP binding"/>
    <property type="evidence" value="ECO:0007669"/>
    <property type="project" value="UniProtKB-UniRule"/>
</dbReference>
<feature type="compositionally biased region" description="Polar residues" evidence="7">
    <location>
        <begin position="356"/>
        <end position="368"/>
    </location>
</feature>
<sequence>MPSSVDFPRGHTSPAENHTAHSNPMGPDTAFPTCHESDVPQLTPSRVIAPMYEGAASPSPLNCSGCCKEPHLSEADASCSPHPASPSTLSPLLTPNTPATQRPGRRSVSPPSQQQQQLLLLGPVLPLLSRRLWTQFPVRELPYLAQRDRSASASAVEERAAAQPSMLDASNRGNAVDPPLSMLLGTTTRCSESSDADVRAASSPLSLTSTPVTRRVQVCARKESRDSQTPPALHISTPPLAFNPVSPASVDSDKRMWNVYRRQDDWMLTPTADRLMPSHRQLHPGGPYSIPIASLSPAPVQPQGAISPGESTGATSGLTVSRPTGCERDGRTRVLVHSPSMSGTATPLRNVGQLSPLVSANSPATSNEGWPHRYTGRSPTPHALSGTHHLTSSAESASAPKGLLTLDQDAVRAASEAPGSSAHFTQTSRQCSRHRYSPSPSPVYGDHIRNPATASAEPRLPLQPLNRQPHPWSSPNTGSRFGSPSLVSTPPRYVSRSHSSHMANRGGWSPFSAPLPTVMGIISCSELSRRVGDESMQSLSALPQSQQLQQPRASLPAFLSLRSRALTASSMHDHASCLSPSLPGAAPAAMERSPERHENEEMLSDSPHSCASSLVVVEQQQQLLSTPLTDHPTERRTASTQEQGPLGHLVSLRNRRCRSVANRSILSGSSSRIAPRRCSYSSAPPEPAHSNVDSSTLTALTVPPPPPPPPWSADEALYWLRHRLTPQDKEDMLSCDVVYYCGPPVPPRTACGVTNRATPSPLAHHTVEETGSISSFSKSGEEIVSPTAPSSCSYFPITLGMHIGFRYEVLEVLGFGTFSVVVRAVDHAASHLSPERHCALKLIRRESLYQDAAQSEWAICDKLKECCASMRPWSESSFGQDAARATSGHRSKVSAHHYKSAASLPPASPWLSIMDQCTLRFASVLTPRSRFEYRGYHVIVFPLLGFSVRDVVELQRESRERKAEHAATASSSPLPANLPSAQAGDQAAATLPTEVVKSVLAQLVRALHFMHHYAHILHGDVKPENIVFVDRAAREGNSSINNHLLESSGAACPQSLQPPPPCIDDSGTLSSPLSTHPIRRLSFGFPSSSILDTPAPRPSLTHSGFVPCRPHTTEYVEKCCSAEVDIHESPSSNMSTSSSSLEWLTAPHPPPRDTEVAGGPDRGVTMTSCSHSLQHRSGEMTSSAQQYPSGGDLNQCTTSGPLVSLAGRSLCMTDSRTGVLTSSPLSMPKGLGFAGGLVRGGAAGTGLSEPPNRSSGSSRGASASFATGSGHDSHGGDEASVTVTSSAYPRLAYALPYAMAASAATGTSSRVALIDLGHAHPILPGTTGTKFPLQSPSYRCPEMALRLPYTTAIDMWSVGCVLYELHTGRTLIPDACDDATMLQSAVRTLGMPDTAFLTTVKLCWRKYKQHKASTPEAAARAHGNAASPGTSPPKPQLALRQLQPQEPRPAVDGEDAEQDEEAIIVERCWREFIHVLNNAAGRQREHERRLKHQQQSTTSPAMESSPRTPREAASPLANGCSGTTTWETTEQLALLQVMFPGGQVHESDQSFSLPSECDWHQYAWVDFLLGCLYWDAGERLTATEAQAHPYLAFNFAPDPTAATTVAANIAGDAAVMEKIDALGDSAKSASGLPADSNGGVPVKVAAAIVRSTHCSGFHYLRRHPLTSRLLQLAPGAANQLGSPHGSHSTASEGAALLLEPLLMSPSAIVPFELPSSNRTAPSARMWEEHEHQYLRQEQQATHPQHLSLCYDSTLDIHSMLQTPAERLALSPCNTSHHPRNPFDDAESCPPHVIISGSGQGTESAVVVSAESSVRGNPANTQKPRTDGQTSEVMVLPLN</sequence>